<dbReference type="EMBL" id="CP076366">
    <property type="protein sequence ID" value="QWK93192.1"/>
    <property type="molecule type" value="Genomic_DNA"/>
</dbReference>
<keyword evidence="6" id="KW-0472">Membrane</keyword>
<dbReference type="PANTHER" id="PTHR33452:SF1">
    <property type="entry name" value="INNER MEMBRANE PROTEIN YPHA-RELATED"/>
    <property type="match status" value="1"/>
</dbReference>
<evidence type="ECO:0000256" key="6">
    <source>
        <dbReference type="ARBA" id="ARBA00023136"/>
    </source>
</evidence>
<organism evidence="7 8">
    <name type="scientific">Gemmobacter fulvus</name>
    <dbReference type="NCBI Taxonomy" id="2840474"/>
    <lineage>
        <taxon>Bacteria</taxon>
        <taxon>Pseudomonadati</taxon>
        <taxon>Pseudomonadota</taxon>
        <taxon>Alphaproteobacteria</taxon>
        <taxon>Rhodobacterales</taxon>
        <taxon>Paracoccaceae</taxon>
        <taxon>Gemmobacter</taxon>
    </lineage>
</organism>
<keyword evidence="8" id="KW-1185">Reference proteome</keyword>
<dbReference type="PANTHER" id="PTHR33452">
    <property type="entry name" value="OXIDOREDUCTASE CATD-RELATED"/>
    <property type="match status" value="1"/>
</dbReference>
<dbReference type="Proteomes" id="UP000679352">
    <property type="component" value="Plasmid p5"/>
</dbReference>
<reference evidence="7" key="1">
    <citation type="submission" date="2021-06" db="EMBL/GenBank/DDBJ databases">
        <authorList>
            <person name="Lee C.-S."/>
            <person name="Jin L."/>
        </authorList>
    </citation>
    <scope>NUCLEOTIDE SEQUENCE</scope>
    <source>
        <strain evidence="7">Con5</strain>
        <plasmid evidence="7">p5</plasmid>
    </source>
</reference>
<sequence>MIRPLLIRFNRLCAALPWDLPALLLRLFPAAVFFASARTKVEGLRITEATYVLFEYEYALPLIPPHWAAVLATLAEHVLPVLLVLGLATRGAALALLVMTLVIQTFVYPEAWVTHGLWAACCLGLIAAGPGRLSLDHLLGLEPAPDGRPPLVAAGRGL</sequence>
<dbReference type="InterPro" id="IPR051907">
    <property type="entry name" value="DoxX-like_oxidoreductase"/>
</dbReference>
<dbReference type="InterPro" id="IPR032808">
    <property type="entry name" value="DoxX"/>
</dbReference>
<evidence type="ECO:0000313" key="8">
    <source>
        <dbReference type="Proteomes" id="UP000679352"/>
    </source>
</evidence>
<dbReference type="GO" id="GO:0005886">
    <property type="term" value="C:plasma membrane"/>
    <property type="evidence" value="ECO:0007669"/>
    <property type="project" value="UniProtKB-SubCell"/>
</dbReference>
<comment type="similarity">
    <text evidence="2">Belongs to the DoxX family.</text>
</comment>
<gene>
    <name evidence="7" type="ORF">KM031_21770</name>
</gene>
<keyword evidence="5" id="KW-1133">Transmembrane helix</keyword>
<name>A0A975PBZ9_9RHOB</name>
<dbReference type="KEGG" id="gfu:KM031_21770"/>
<keyword evidence="4" id="KW-0812">Transmembrane</keyword>
<dbReference type="AlphaFoldDB" id="A0A975PBZ9"/>
<evidence type="ECO:0000256" key="4">
    <source>
        <dbReference type="ARBA" id="ARBA00022692"/>
    </source>
</evidence>
<keyword evidence="7" id="KW-0614">Plasmid</keyword>
<proteinExistence type="inferred from homology"/>
<evidence type="ECO:0000313" key="7">
    <source>
        <dbReference type="EMBL" id="QWK93192.1"/>
    </source>
</evidence>
<evidence type="ECO:0000256" key="2">
    <source>
        <dbReference type="ARBA" id="ARBA00006679"/>
    </source>
</evidence>
<geneLocation type="plasmid" evidence="7 8">
    <name>p5</name>
</geneLocation>
<dbReference type="Pfam" id="PF07681">
    <property type="entry name" value="DoxX"/>
    <property type="match status" value="1"/>
</dbReference>
<evidence type="ECO:0000256" key="1">
    <source>
        <dbReference type="ARBA" id="ARBA00004651"/>
    </source>
</evidence>
<accession>A0A975PBZ9</accession>
<keyword evidence="3" id="KW-1003">Cell membrane</keyword>
<comment type="subcellular location">
    <subcellularLocation>
        <location evidence="1">Cell membrane</location>
        <topology evidence="1">Multi-pass membrane protein</topology>
    </subcellularLocation>
</comment>
<dbReference type="RefSeq" id="WP_215507002.1">
    <property type="nucleotide sequence ID" value="NZ_CP076366.1"/>
</dbReference>
<evidence type="ECO:0000256" key="5">
    <source>
        <dbReference type="ARBA" id="ARBA00022989"/>
    </source>
</evidence>
<protein>
    <submittedName>
        <fullName evidence="7">DoxX family protein</fullName>
    </submittedName>
</protein>
<evidence type="ECO:0000256" key="3">
    <source>
        <dbReference type="ARBA" id="ARBA00022475"/>
    </source>
</evidence>